<dbReference type="InterPro" id="IPR013362">
    <property type="entry name" value="Pilus_4_PilV"/>
</dbReference>
<evidence type="ECO:0000256" key="1">
    <source>
        <dbReference type="SAM" id="Phobius"/>
    </source>
</evidence>
<name>A0ABX0LTP0_9BURK</name>
<keyword evidence="1" id="KW-1133">Transmembrane helix</keyword>
<evidence type="ECO:0000313" key="2">
    <source>
        <dbReference type="EMBL" id="NHZ35730.1"/>
    </source>
</evidence>
<dbReference type="EMBL" id="VUYU01000013">
    <property type="protein sequence ID" value="NHZ35730.1"/>
    <property type="molecule type" value="Genomic_DNA"/>
</dbReference>
<reference evidence="2 3" key="1">
    <citation type="submission" date="2019-09" db="EMBL/GenBank/DDBJ databases">
        <title>Taxonomy of Antarctic Massilia spp.: description of Massilia rubra sp. nov., Massilia aquatica sp. nov., Massilia mucilaginosa sp. nov., Massilia frigida sp. nov. isolated from streams, lakes and regoliths.</title>
        <authorList>
            <person name="Holochova P."/>
            <person name="Sedlacek I."/>
            <person name="Kralova S."/>
            <person name="Maslanova I."/>
            <person name="Busse H.-J."/>
            <person name="Stankova E."/>
            <person name="Vrbovska V."/>
            <person name="Kovarovic V."/>
            <person name="Bartak M."/>
            <person name="Svec P."/>
            <person name="Pantucek R."/>
        </authorList>
    </citation>
    <scope>NUCLEOTIDE SEQUENCE [LARGE SCALE GENOMIC DNA]</scope>
    <source>
        <strain evidence="2 3">CCM 8692</strain>
    </source>
</reference>
<keyword evidence="3" id="KW-1185">Reference proteome</keyword>
<dbReference type="NCBIfam" id="TIGR02532">
    <property type="entry name" value="IV_pilin_GFxxxE"/>
    <property type="match status" value="1"/>
</dbReference>
<organism evidence="2 3">
    <name type="scientific">Massilia rubra</name>
    <dbReference type="NCBI Taxonomy" id="2607910"/>
    <lineage>
        <taxon>Bacteria</taxon>
        <taxon>Pseudomonadati</taxon>
        <taxon>Pseudomonadota</taxon>
        <taxon>Betaproteobacteria</taxon>
        <taxon>Burkholderiales</taxon>
        <taxon>Oxalobacteraceae</taxon>
        <taxon>Telluria group</taxon>
        <taxon>Massilia</taxon>
    </lineage>
</organism>
<keyword evidence="1" id="KW-0472">Membrane</keyword>
<comment type="caution">
    <text evidence="2">The sequence shown here is derived from an EMBL/GenBank/DDBJ whole genome shotgun (WGS) entry which is preliminary data.</text>
</comment>
<accession>A0ABX0LTP0</accession>
<feature type="transmembrane region" description="Helical" evidence="1">
    <location>
        <begin position="12"/>
        <end position="31"/>
    </location>
</feature>
<keyword evidence="1" id="KW-0812">Transmembrane</keyword>
<dbReference type="NCBIfam" id="TIGR02523">
    <property type="entry name" value="type_IV_pilV"/>
    <property type="match status" value="1"/>
</dbReference>
<dbReference type="InterPro" id="IPR012902">
    <property type="entry name" value="N_methyl_site"/>
</dbReference>
<proteinExistence type="predicted"/>
<protein>
    <submittedName>
        <fullName evidence="2">Type IV pilus modification protein PilV</fullName>
    </submittedName>
</protein>
<gene>
    <name evidence="2" type="primary">pilV</name>
    <name evidence="2" type="ORF">F0185_19385</name>
</gene>
<dbReference type="Pfam" id="PF07963">
    <property type="entry name" value="N_methyl"/>
    <property type="match status" value="1"/>
</dbReference>
<dbReference type="Proteomes" id="UP000785613">
    <property type="component" value="Unassembled WGS sequence"/>
</dbReference>
<evidence type="ECO:0000313" key="3">
    <source>
        <dbReference type="Proteomes" id="UP000785613"/>
    </source>
</evidence>
<sequence length="151" mass="16103">MRRQQGFSLIEILITMLIMSVGLLGIAGIILTNLKNNQSSQARGQATVLINDIIDRMRANRTTAQTLVGGVYPYDLAINAQAPTDTSVASVDLTQWRAAAAQAIPNGTGSVSYTPATRKFVIVVQWDDSRVKASATTNGLAAQAISVETKL</sequence>
<dbReference type="PROSITE" id="PS00409">
    <property type="entry name" value="PROKAR_NTER_METHYL"/>
    <property type="match status" value="1"/>
</dbReference>